<dbReference type="Gene3D" id="3.90.350.10">
    <property type="entry name" value="Transposase Inhibitor Protein From Tn5, Chain A, domain 1"/>
    <property type="match status" value="1"/>
</dbReference>
<dbReference type="Proteomes" id="UP000011991">
    <property type="component" value="Unassembled WGS sequence"/>
</dbReference>
<keyword evidence="4" id="KW-1185">Reference proteome</keyword>
<feature type="region of interest" description="Disordered" evidence="1">
    <location>
        <begin position="425"/>
        <end position="459"/>
    </location>
</feature>
<dbReference type="GO" id="GO:0006313">
    <property type="term" value="P:DNA transposition"/>
    <property type="evidence" value="ECO:0007669"/>
    <property type="project" value="InterPro"/>
</dbReference>
<dbReference type="PANTHER" id="PTHR33258:SF1">
    <property type="entry name" value="TRANSPOSASE INSL FOR INSERTION SEQUENCE ELEMENT IS186A-RELATED"/>
    <property type="match status" value="1"/>
</dbReference>
<proteinExistence type="predicted"/>
<dbReference type="SUPFAM" id="SSF53098">
    <property type="entry name" value="Ribonuclease H-like"/>
    <property type="match status" value="1"/>
</dbReference>
<gene>
    <name evidence="3" type="ORF">RMSM_03883</name>
</gene>
<comment type="caution">
    <text evidence="3">The sequence shown here is derived from an EMBL/GenBank/DDBJ whole genome shotgun (WGS) entry which is preliminary data.</text>
</comment>
<dbReference type="GO" id="GO:0003677">
    <property type="term" value="F:DNA binding"/>
    <property type="evidence" value="ECO:0007669"/>
    <property type="project" value="InterPro"/>
</dbReference>
<dbReference type="GO" id="GO:0004803">
    <property type="term" value="F:transposase activity"/>
    <property type="evidence" value="ECO:0007669"/>
    <property type="project" value="InterPro"/>
</dbReference>
<evidence type="ECO:0000256" key="1">
    <source>
        <dbReference type="SAM" id="MobiDB-lite"/>
    </source>
</evidence>
<name>M5RJ07_9BACT</name>
<evidence type="ECO:0000313" key="4">
    <source>
        <dbReference type="Proteomes" id="UP000011991"/>
    </source>
</evidence>
<evidence type="ECO:0000313" key="3">
    <source>
        <dbReference type="EMBL" id="EMI19191.1"/>
    </source>
</evidence>
<protein>
    <submittedName>
        <fullName evidence="3">Transposase, is4-like protein</fullName>
    </submittedName>
</protein>
<feature type="compositionally biased region" description="Basic residues" evidence="1">
    <location>
        <begin position="425"/>
        <end position="445"/>
    </location>
</feature>
<dbReference type="PATRIC" id="fig|1265738.3.peg.3895"/>
<dbReference type="InterPro" id="IPR002559">
    <property type="entry name" value="Transposase_11"/>
</dbReference>
<dbReference type="EMBL" id="ANOG01000551">
    <property type="protein sequence ID" value="EMI19191.1"/>
    <property type="molecule type" value="Genomic_DNA"/>
</dbReference>
<dbReference type="RefSeq" id="WP_008699172.1">
    <property type="nucleotide sequence ID" value="NZ_ANOG01000551.1"/>
</dbReference>
<dbReference type="PANTHER" id="PTHR33258">
    <property type="entry name" value="TRANSPOSASE INSL FOR INSERTION SEQUENCE ELEMENT IS186A-RELATED"/>
    <property type="match status" value="1"/>
</dbReference>
<feature type="domain" description="Transposase IS4-like" evidence="2">
    <location>
        <begin position="163"/>
        <end position="319"/>
    </location>
</feature>
<dbReference type="OrthoDB" id="231179at2"/>
<evidence type="ECO:0000259" key="2">
    <source>
        <dbReference type="Pfam" id="PF01609"/>
    </source>
</evidence>
<organism evidence="3 4">
    <name type="scientific">Rhodopirellula maiorica SM1</name>
    <dbReference type="NCBI Taxonomy" id="1265738"/>
    <lineage>
        <taxon>Bacteria</taxon>
        <taxon>Pseudomonadati</taxon>
        <taxon>Planctomycetota</taxon>
        <taxon>Planctomycetia</taxon>
        <taxon>Pirellulales</taxon>
        <taxon>Pirellulaceae</taxon>
        <taxon>Novipirellula</taxon>
    </lineage>
</organism>
<accession>M5RJ07</accession>
<dbReference type="InterPro" id="IPR012337">
    <property type="entry name" value="RNaseH-like_sf"/>
</dbReference>
<dbReference type="Pfam" id="PF01609">
    <property type="entry name" value="DDE_Tnp_1"/>
    <property type="match status" value="1"/>
</dbReference>
<dbReference type="AlphaFoldDB" id="M5RJ07"/>
<reference evidence="3 4" key="1">
    <citation type="journal article" date="2013" name="Mar. Genomics">
        <title>Expression of sulfatases in Rhodopirellula baltica and the diversity of sulfatases in the genus Rhodopirellula.</title>
        <authorList>
            <person name="Wegner C.E."/>
            <person name="Richter-Heitmann T."/>
            <person name="Klindworth A."/>
            <person name="Klockow C."/>
            <person name="Richter M."/>
            <person name="Achstetter T."/>
            <person name="Glockner F.O."/>
            <person name="Harder J."/>
        </authorList>
    </citation>
    <scope>NUCLEOTIDE SEQUENCE [LARGE SCALE GENOMIC DNA]</scope>
    <source>
        <strain evidence="3 4">SM1</strain>
    </source>
</reference>
<sequence length="459" mass="51834">MEYSIFQDSVFQNFVAEAPIATVAQMIMRRLIEPEAVNQIFDDNAELQYERTQMFSTITSVMASVILGQNPSVYAAHKKHAEKLGASCTALYNKLQRIEPATSRGLVQHSYHRAVEIQKTLGGVERNDVAGYQTRILDGNHLGKTEHRIKETRDLVAGPLPGKSLAVLDPRFKAICDFVPIEDGYAQELSGLDQIIETLAAKQLWIADRNFCTLKFVYAIAAKSGCFVIRQHGKLKGTIKGKEKKIGKTETGVVYENQLILPEYEGEQMTVRRVVIQLNTPTRDGDTEMVILTNLPIEDADAVRVAELYRDRWKVETAFLHMTLHLNCEINALCYPAASLFCFAVSIVSFNALSVIKSIVARVHSREASESLSHFYLCDEIARDSRGLLIALPEPRWDEVTRMPLQKYCDELIRIAGSMKIKRYRKSVRGPKKPPPKKKGNKRTVHVSTQRLLEKRKES</sequence>